<proteinExistence type="predicted"/>
<dbReference type="Proteomes" id="UP000031599">
    <property type="component" value="Unassembled WGS sequence"/>
</dbReference>
<dbReference type="GO" id="GO:0008168">
    <property type="term" value="F:methyltransferase activity"/>
    <property type="evidence" value="ECO:0007669"/>
    <property type="project" value="UniProtKB-KW"/>
</dbReference>
<organism evidence="2 3">
    <name type="scientific">Enhygromyxa salina</name>
    <dbReference type="NCBI Taxonomy" id="215803"/>
    <lineage>
        <taxon>Bacteria</taxon>
        <taxon>Pseudomonadati</taxon>
        <taxon>Myxococcota</taxon>
        <taxon>Polyangia</taxon>
        <taxon>Nannocystales</taxon>
        <taxon>Nannocystaceae</taxon>
        <taxon>Enhygromyxa</taxon>
    </lineage>
</organism>
<gene>
    <name evidence="2" type="ORF">DB30_07428</name>
</gene>
<dbReference type="Gene3D" id="3.40.50.150">
    <property type="entry name" value="Vaccinia Virus protein VP39"/>
    <property type="match status" value="1"/>
</dbReference>
<comment type="caution">
    <text evidence="2">The sequence shown here is derived from an EMBL/GenBank/DDBJ whole genome shotgun (WGS) entry which is preliminary data.</text>
</comment>
<keyword evidence="2" id="KW-0489">Methyltransferase</keyword>
<dbReference type="SUPFAM" id="SSF53335">
    <property type="entry name" value="S-adenosyl-L-methionine-dependent methyltransferases"/>
    <property type="match status" value="1"/>
</dbReference>
<reference evidence="2 3" key="1">
    <citation type="submission" date="2014-12" db="EMBL/GenBank/DDBJ databases">
        <title>Genome assembly of Enhygromyxa salina DSM 15201.</title>
        <authorList>
            <person name="Sharma G."/>
            <person name="Subramanian S."/>
        </authorList>
    </citation>
    <scope>NUCLEOTIDE SEQUENCE [LARGE SCALE GENOMIC DNA]</scope>
    <source>
        <strain evidence="2 3">DSM 15201</strain>
    </source>
</reference>
<evidence type="ECO:0000259" key="1">
    <source>
        <dbReference type="Pfam" id="PF13649"/>
    </source>
</evidence>
<protein>
    <submittedName>
        <fullName evidence="2">Methyltransferase</fullName>
    </submittedName>
</protein>
<evidence type="ECO:0000313" key="3">
    <source>
        <dbReference type="Proteomes" id="UP000031599"/>
    </source>
</evidence>
<dbReference type="CDD" id="cd02440">
    <property type="entry name" value="AdoMet_MTases"/>
    <property type="match status" value="1"/>
</dbReference>
<name>A0A0C1ZS78_9BACT</name>
<dbReference type="Gene3D" id="2.20.130.10">
    <property type="entry name" value="CAC2371-like domains"/>
    <property type="match status" value="1"/>
</dbReference>
<evidence type="ECO:0000313" key="2">
    <source>
        <dbReference type="EMBL" id="KIG13933.1"/>
    </source>
</evidence>
<accession>A0A0C1ZS78</accession>
<dbReference type="RefSeq" id="WP_052554740.1">
    <property type="nucleotide sequence ID" value="NZ_JMCC02000084.1"/>
</dbReference>
<dbReference type="InterPro" id="IPR041698">
    <property type="entry name" value="Methyltransf_25"/>
</dbReference>
<dbReference type="Pfam" id="PF13649">
    <property type="entry name" value="Methyltransf_25"/>
    <property type="match status" value="1"/>
</dbReference>
<dbReference type="EMBL" id="JMCC02000084">
    <property type="protein sequence ID" value="KIG13933.1"/>
    <property type="molecule type" value="Genomic_DNA"/>
</dbReference>
<dbReference type="InterPro" id="IPR029063">
    <property type="entry name" value="SAM-dependent_MTases_sf"/>
</dbReference>
<keyword evidence="2" id="KW-0808">Transferase</keyword>
<dbReference type="GO" id="GO:0032259">
    <property type="term" value="P:methylation"/>
    <property type="evidence" value="ECO:0007669"/>
    <property type="project" value="UniProtKB-KW"/>
</dbReference>
<sequence>MSTDYPARFYAAVHDGNPGDIEFYRERCAGARSILELGCGDARVLGALAERAADGCSLVGVDIDAQLLELAAARAPTLEFVCADMCTVGDAQSGAGLGGRRFDRVIIPYGGLYCLLTEDAVAATLARVADLLTDEGLLVLDVWAADGFHADADPDDQDPSWLERVKIIELDGDRWEVLERSSWDKTRQRIDATYLHVRVGAEEAIEGTLCQRYLLAEQLRAALAAAGLELVELAGGFDRQPYTDESELMVVSARRV</sequence>
<dbReference type="AlphaFoldDB" id="A0A0C1ZS78"/>
<feature type="domain" description="Methyltransferase" evidence="1">
    <location>
        <begin position="34"/>
        <end position="136"/>
    </location>
</feature>